<evidence type="ECO:0008006" key="3">
    <source>
        <dbReference type="Google" id="ProtNLM"/>
    </source>
</evidence>
<evidence type="ECO:0000313" key="1">
    <source>
        <dbReference type="EMBL" id="SKB30974.1"/>
    </source>
</evidence>
<gene>
    <name evidence="1" type="ORF">SAMN06295920_101678</name>
</gene>
<proteinExistence type="predicted"/>
<reference evidence="2" key="1">
    <citation type="submission" date="2017-02" db="EMBL/GenBank/DDBJ databases">
        <authorList>
            <person name="Varghese N."/>
            <person name="Submissions S."/>
        </authorList>
    </citation>
    <scope>NUCLEOTIDE SEQUENCE [LARGE SCALE GENOMIC DNA]</scope>
    <source>
        <strain evidence="2">UM2</strain>
    </source>
</reference>
<sequence>MQEATIRGRPKGQLTRAKRKVLAFVIAKQAANENYTKGELMRACGFEHRWNANRVLRQLRDMGML</sequence>
<name>A0A1T5A7K8_9SPHN</name>
<accession>A0A1T5A7K8</accession>
<dbReference type="STRING" id="439228.SAMN06295920_101678"/>
<dbReference type="AlphaFoldDB" id="A0A1T5A7K8"/>
<protein>
    <recommendedName>
        <fullName evidence="3">Transposase</fullName>
    </recommendedName>
</protein>
<keyword evidence="2" id="KW-1185">Reference proteome</keyword>
<evidence type="ECO:0000313" key="2">
    <source>
        <dbReference type="Proteomes" id="UP000189818"/>
    </source>
</evidence>
<dbReference type="EMBL" id="FUYM01000001">
    <property type="protein sequence ID" value="SKB30974.1"/>
    <property type="molecule type" value="Genomic_DNA"/>
</dbReference>
<dbReference type="Proteomes" id="UP000189818">
    <property type="component" value="Unassembled WGS sequence"/>
</dbReference>
<dbReference type="RefSeq" id="WP_079646594.1">
    <property type="nucleotide sequence ID" value="NZ_FUYM01000001.1"/>
</dbReference>
<organism evidence="1 2">
    <name type="scientific">Rhizorhabdus histidinilytica</name>
    <dbReference type="NCBI Taxonomy" id="439228"/>
    <lineage>
        <taxon>Bacteria</taxon>
        <taxon>Pseudomonadati</taxon>
        <taxon>Pseudomonadota</taxon>
        <taxon>Alphaproteobacteria</taxon>
        <taxon>Sphingomonadales</taxon>
        <taxon>Sphingomonadaceae</taxon>
        <taxon>Rhizorhabdus</taxon>
    </lineage>
</organism>